<reference evidence="1 2" key="1">
    <citation type="journal article" date="2021" name="Elife">
        <title>Chloroplast acquisition without the gene transfer in kleptoplastic sea slugs, Plakobranchus ocellatus.</title>
        <authorList>
            <person name="Maeda T."/>
            <person name="Takahashi S."/>
            <person name="Yoshida T."/>
            <person name="Shimamura S."/>
            <person name="Takaki Y."/>
            <person name="Nagai Y."/>
            <person name="Toyoda A."/>
            <person name="Suzuki Y."/>
            <person name="Arimoto A."/>
            <person name="Ishii H."/>
            <person name="Satoh N."/>
            <person name="Nishiyama T."/>
            <person name="Hasebe M."/>
            <person name="Maruyama T."/>
            <person name="Minagawa J."/>
            <person name="Obokata J."/>
            <person name="Shigenobu S."/>
        </authorList>
    </citation>
    <scope>NUCLEOTIDE SEQUENCE [LARGE SCALE GENOMIC DNA]</scope>
</reference>
<dbReference type="AlphaFoldDB" id="A0AAV4HSK6"/>
<accession>A0AAV4HSK6</accession>
<sequence>MRSPAKSLSKHVDDVIAAVCDEKRFQLSEYNPATMLKACNFIKKYHGNELHAELMKYYAHPKRSTYFEFAQHFCIDVLKMCAAVSHKDKNQNDTVLHFDSKTHDFDIKEKHKIKTPRPVRDTSHDEL</sequence>
<organism evidence="1 2">
    <name type="scientific">Elysia marginata</name>
    <dbReference type="NCBI Taxonomy" id="1093978"/>
    <lineage>
        <taxon>Eukaryota</taxon>
        <taxon>Metazoa</taxon>
        <taxon>Spiralia</taxon>
        <taxon>Lophotrochozoa</taxon>
        <taxon>Mollusca</taxon>
        <taxon>Gastropoda</taxon>
        <taxon>Heterobranchia</taxon>
        <taxon>Euthyneura</taxon>
        <taxon>Panpulmonata</taxon>
        <taxon>Sacoglossa</taxon>
        <taxon>Placobranchoidea</taxon>
        <taxon>Plakobranchidae</taxon>
        <taxon>Elysia</taxon>
    </lineage>
</organism>
<name>A0AAV4HSK6_9GAST</name>
<protein>
    <submittedName>
        <fullName evidence="1">Uncharacterized protein</fullName>
    </submittedName>
</protein>
<dbReference type="Proteomes" id="UP000762676">
    <property type="component" value="Unassembled WGS sequence"/>
</dbReference>
<comment type="caution">
    <text evidence="1">The sequence shown here is derived from an EMBL/GenBank/DDBJ whole genome shotgun (WGS) entry which is preliminary data.</text>
</comment>
<dbReference type="EMBL" id="BMAT01002135">
    <property type="protein sequence ID" value="GFR99756.1"/>
    <property type="molecule type" value="Genomic_DNA"/>
</dbReference>
<evidence type="ECO:0000313" key="1">
    <source>
        <dbReference type="EMBL" id="GFR99756.1"/>
    </source>
</evidence>
<gene>
    <name evidence="1" type="ORF">ElyMa_001054400</name>
</gene>
<evidence type="ECO:0000313" key="2">
    <source>
        <dbReference type="Proteomes" id="UP000762676"/>
    </source>
</evidence>
<proteinExistence type="predicted"/>
<keyword evidence="2" id="KW-1185">Reference proteome</keyword>